<dbReference type="EMBL" id="CP003360">
    <property type="protein sequence ID" value="AFM26116.1"/>
    <property type="molecule type" value="Genomic_DNA"/>
</dbReference>
<feature type="region of interest" description="Disordered" evidence="1">
    <location>
        <begin position="122"/>
        <end position="168"/>
    </location>
</feature>
<reference evidence="3" key="1">
    <citation type="submission" date="2012-06" db="EMBL/GenBank/DDBJ databases">
        <title>Complete sequence of chromosome of Desulfomonile tiedjei DSM 6799.</title>
        <authorList>
            <person name="Lucas S."/>
            <person name="Copeland A."/>
            <person name="Lapidus A."/>
            <person name="Glavina del Rio T."/>
            <person name="Dalin E."/>
            <person name="Tice H."/>
            <person name="Bruce D."/>
            <person name="Goodwin L."/>
            <person name="Pitluck S."/>
            <person name="Peters L."/>
            <person name="Ovchinnikova G."/>
            <person name="Zeytun A."/>
            <person name="Lu M."/>
            <person name="Kyrpides N."/>
            <person name="Mavromatis K."/>
            <person name="Ivanova N."/>
            <person name="Brettin T."/>
            <person name="Detter J.C."/>
            <person name="Han C."/>
            <person name="Larimer F."/>
            <person name="Land M."/>
            <person name="Hauser L."/>
            <person name="Markowitz V."/>
            <person name="Cheng J.-F."/>
            <person name="Hugenholtz P."/>
            <person name="Woyke T."/>
            <person name="Wu D."/>
            <person name="Spring S."/>
            <person name="Schroeder M."/>
            <person name="Brambilla E."/>
            <person name="Klenk H.-P."/>
            <person name="Eisen J.A."/>
        </authorList>
    </citation>
    <scope>NUCLEOTIDE SEQUENCE [LARGE SCALE GENOMIC DNA]</scope>
    <source>
        <strain evidence="3">ATCC 49306 / DSM 6799 / DCB-1</strain>
    </source>
</reference>
<dbReference type="Proteomes" id="UP000006055">
    <property type="component" value="Chromosome"/>
</dbReference>
<dbReference type="KEGG" id="dti:Desti_3465"/>
<keyword evidence="3" id="KW-1185">Reference proteome</keyword>
<organism evidence="2 3">
    <name type="scientific">Desulfomonile tiedjei (strain ATCC 49306 / DSM 6799 / DCB-1)</name>
    <dbReference type="NCBI Taxonomy" id="706587"/>
    <lineage>
        <taxon>Bacteria</taxon>
        <taxon>Pseudomonadati</taxon>
        <taxon>Thermodesulfobacteriota</taxon>
        <taxon>Desulfomonilia</taxon>
        <taxon>Desulfomonilales</taxon>
        <taxon>Desulfomonilaceae</taxon>
        <taxon>Desulfomonile</taxon>
    </lineage>
</organism>
<dbReference type="STRING" id="706587.Desti_3465"/>
<sequence length="226" mass="24611">MSTNGFRDEELVTRRMKVGNEWQTRVFPVVGGRLRILHEGNDRLSIQTEIVKLDVDFVVVKAIVESQKGKFNGTGTASGQRDARLADSLVELAETRAIARALRFGGIGVEYTGAEEVSHVTAAAEGNDEQGVDKQPRGLISENNGDKPETNPQASAAAHRPKMQSCGNGKATTAQVRALFALSRKANYTDEDIQSLINPFNVSRFEDLPREAASQLIGYLQQEVAA</sequence>
<evidence type="ECO:0000313" key="3">
    <source>
        <dbReference type="Proteomes" id="UP000006055"/>
    </source>
</evidence>
<dbReference type="HOGENOM" id="CLU_1183513_0_0_7"/>
<name>I4C975_DESTA</name>
<dbReference type="OrthoDB" id="160261at2"/>
<evidence type="ECO:0000313" key="2">
    <source>
        <dbReference type="EMBL" id="AFM26116.1"/>
    </source>
</evidence>
<accession>I4C975</accession>
<dbReference type="eggNOG" id="ENOG5032X07">
    <property type="taxonomic scope" value="Bacteria"/>
</dbReference>
<dbReference type="AlphaFoldDB" id="I4C975"/>
<protein>
    <submittedName>
        <fullName evidence="2">Uncharacterized protein</fullName>
    </submittedName>
</protein>
<evidence type="ECO:0000256" key="1">
    <source>
        <dbReference type="SAM" id="MobiDB-lite"/>
    </source>
</evidence>
<dbReference type="RefSeq" id="WP_014811249.1">
    <property type="nucleotide sequence ID" value="NC_018025.1"/>
</dbReference>
<proteinExistence type="predicted"/>
<gene>
    <name evidence="2" type="ordered locus">Desti_3465</name>
</gene>